<feature type="transmembrane region" description="Helical" evidence="14">
    <location>
        <begin position="250"/>
        <end position="269"/>
    </location>
</feature>
<dbReference type="UniPathway" id="UPA00834">
    <property type="reaction ID" value="UER00712"/>
</dbReference>
<gene>
    <name evidence="14 15" type="primary">ctaB</name>
    <name evidence="15" type="ORF">KTT_42530</name>
</gene>
<feature type="transmembrane region" description="Helical" evidence="14">
    <location>
        <begin position="153"/>
        <end position="172"/>
    </location>
</feature>
<keyword evidence="5 14" id="KW-0808">Transferase</keyword>
<comment type="pathway">
    <text evidence="2 14">Porphyrin-containing compound metabolism; heme O biosynthesis; heme O from protoheme: step 1/1.</text>
</comment>
<evidence type="ECO:0000256" key="7">
    <source>
        <dbReference type="ARBA" id="ARBA00022989"/>
    </source>
</evidence>
<evidence type="ECO:0000256" key="4">
    <source>
        <dbReference type="ARBA" id="ARBA00022475"/>
    </source>
</evidence>
<dbReference type="NCBIfam" id="TIGR01473">
    <property type="entry name" value="cyoE_ctaB"/>
    <property type="match status" value="1"/>
</dbReference>
<dbReference type="PROSITE" id="PS00943">
    <property type="entry name" value="UBIA"/>
    <property type="match status" value="1"/>
</dbReference>
<reference evidence="16" key="1">
    <citation type="submission" date="2018-12" db="EMBL/GenBank/DDBJ databases">
        <title>Tengunoibacter tsumagoiensis gen. nov., sp. nov., Dictyobacter kobayashii sp. nov., D. alpinus sp. nov., and D. joshuensis sp. nov. and description of Dictyobacteraceae fam. nov. within the order Ktedonobacterales isolated from Tengu-no-mugimeshi.</title>
        <authorList>
            <person name="Wang C.M."/>
            <person name="Zheng Y."/>
            <person name="Sakai Y."/>
            <person name="Toyoda A."/>
            <person name="Minakuchi Y."/>
            <person name="Abe K."/>
            <person name="Yokota A."/>
            <person name="Yabe S."/>
        </authorList>
    </citation>
    <scope>NUCLEOTIDE SEQUENCE [LARGE SCALE GENOMIC DNA]</scope>
    <source>
        <strain evidence="16">Uno3</strain>
    </source>
</reference>
<evidence type="ECO:0000256" key="9">
    <source>
        <dbReference type="ARBA" id="ARBA00023136"/>
    </source>
</evidence>
<feature type="transmembrane region" description="Helical" evidence="14">
    <location>
        <begin position="53"/>
        <end position="78"/>
    </location>
</feature>
<dbReference type="PANTHER" id="PTHR43448:SF7">
    <property type="entry name" value="4-HYDROXYBENZOATE SOLANESYLTRANSFERASE"/>
    <property type="match status" value="1"/>
</dbReference>
<evidence type="ECO:0000256" key="5">
    <source>
        <dbReference type="ARBA" id="ARBA00022679"/>
    </source>
</evidence>
<evidence type="ECO:0000256" key="3">
    <source>
        <dbReference type="ARBA" id="ARBA00012292"/>
    </source>
</evidence>
<dbReference type="EMBL" id="BIFR01000001">
    <property type="protein sequence ID" value="GCE14394.1"/>
    <property type="molecule type" value="Genomic_DNA"/>
</dbReference>
<dbReference type="GO" id="GO:0005886">
    <property type="term" value="C:plasma membrane"/>
    <property type="evidence" value="ECO:0007669"/>
    <property type="project" value="UniProtKB-SubCell"/>
</dbReference>
<evidence type="ECO:0000256" key="6">
    <source>
        <dbReference type="ARBA" id="ARBA00022692"/>
    </source>
</evidence>
<evidence type="ECO:0000313" key="16">
    <source>
        <dbReference type="Proteomes" id="UP000287352"/>
    </source>
</evidence>
<keyword evidence="9 14" id="KW-0472">Membrane</keyword>
<evidence type="ECO:0000256" key="13">
    <source>
        <dbReference type="ARBA" id="ARBA00047690"/>
    </source>
</evidence>
<dbReference type="InterPro" id="IPR030470">
    <property type="entry name" value="UbiA_prenylTrfase_CS"/>
</dbReference>
<comment type="similarity">
    <text evidence="14">Belongs to the UbiA prenyltransferase family. Protoheme IX farnesyltransferase subfamily.</text>
</comment>
<proteinExistence type="inferred from homology"/>
<dbReference type="AlphaFoldDB" id="A0A402A5H6"/>
<keyword evidence="16" id="KW-1185">Reference proteome</keyword>
<dbReference type="Proteomes" id="UP000287352">
    <property type="component" value="Unassembled WGS sequence"/>
</dbReference>
<accession>A0A402A5H6</accession>
<protein>
    <recommendedName>
        <fullName evidence="11 14">Protoheme IX farnesyltransferase</fullName>
        <ecNumber evidence="3 14">2.5.1.141</ecNumber>
    </recommendedName>
    <alternativeName>
        <fullName evidence="12 14">Heme B farnesyltransferase</fullName>
    </alternativeName>
    <alternativeName>
        <fullName evidence="10 14">Heme O synthase</fullName>
    </alternativeName>
</protein>
<dbReference type="GO" id="GO:0008495">
    <property type="term" value="F:protoheme IX farnesyltransferase activity"/>
    <property type="evidence" value="ECO:0007669"/>
    <property type="project" value="UniProtKB-UniRule"/>
</dbReference>
<dbReference type="OrthoDB" id="9814417at2"/>
<evidence type="ECO:0000256" key="8">
    <source>
        <dbReference type="ARBA" id="ARBA00023133"/>
    </source>
</evidence>
<dbReference type="InterPro" id="IPR006369">
    <property type="entry name" value="Protohaem_IX_farnesylTrfase"/>
</dbReference>
<evidence type="ECO:0000256" key="10">
    <source>
        <dbReference type="ARBA" id="ARBA00030253"/>
    </source>
</evidence>
<name>A0A402A5H6_9CHLR</name>
<evidence type="ECO:0000256" key="11">
    <source>
        <dbReference type="ARBA" id="ARBA00040810"/>
    </source>
</evidence>
<evidence type="ECO:0000256" key="2">
    <source>
        <dbReference type="ARBA" id="ARBA00004919"/>
    </source>
</evidence>
<dbReference type="Gene3D" id="1.10.357.140">
    <property type="entry name" value="UbiA prenyltransferase"/>
    <property type="match status" value="1"/>
</dbReference>
<comment type="miscellaneous">
    <text evidence="14">Carbon 2 of the heme B porphyrin ring is defined according to the Fischer nomenclature.</text>
</comment>
<comment type="catalytic activity">
    <reaction evidence="13 14">
        <text>heme b + (2E,6E)-farnesyl diphosphate + H2O = Fe(II)-heme o + diphosphate</text>
        <dbReference type="Rhea" id="RHEA:28070"/>
        <dbReference type="ChEBI" id="CHEBI:15377"/>
        <dbReference type="ChEBI" id="CHEBI:33019"/>
        <dbReference type="ChEBI" id="CHEBI:60344"/>
        <dbReference type="ChEBI" id="CHEBI:60530"/>
        <dbReference type="ChEBI" id="CHEBI:175763"/>
        <dbReference type="EC" id="2.5.1.141"/>
    </reaction>
</comment>
<evidence type="ECO:0000256" key="12">
    <source>
        <dbReference type="ARBA" id="ARBA00042475"/>
    </source>
</evidence>
<feature type="transmembrane region" description="Helical" evidence="14">
    <location>
        <begin position="125"/>
        <end position="146"/>
    </location>
</feature>
<dbReference type="GO" id="GO:0048034">
    <property type="term" value="P:heme O biosynthetic process"/>
    <property type="evidence" value="ECO:0007669"/>
    <property type="project" value="UniProtKB-UniRule"/>
</dbReference>
<comment type="caution">
    <text evidence="15">The sequence shown here is derived from an EMBL/GenBank/DDBJ whole genome shotgun (WGS) entry which is preliminary data.</text>
</comment>
<dbReference type="HAMAP" id="MF_00154">
    <property type="entry name" value="CyoE_CtaB"/>
    <property type="match status" value="1"/>
</dbReference>
<keyword evidence="6 14" id="KW-0812">Transmembrane</keyword>
<evidence type="ECO:0000256" key="1">
    <source>
        <dbReference type="ARBA" id="ARBA00004651"/>
    </source>
</evidence>
<feature type="transmembrane region" description="Helical" evidence="14">
    <location>
        <begin position="281"/>
        <end position="298"/>
    </location>
</feature>
<keyword evidence="8 14" id="KW-0350">Heme biosynthesis</keyword>
<dbReference type="InterPro" id="IPR000537">
    <property type="entry name" value="UbiA_prenyltransferase"/>
</dbReference>
<keyword evidence="7 14" id="KW-1133">Transmembrane helix</keyword>
<comment type="function">
    <text evidence="14">Converts heme B (protoheme IX) to heme O by substitution of the vinyl group on carbon 2 of heme B porphyrin ring with a hydroxyethyl farnesyl side group.</text>
</comment>
<dbReference type="CDD" id="cd13957">
    <property type="entry name" value="PT_UbiA_Cox10"/>
    <property type="match status" value="1"/>
</dbReference>
<dbReference type="Gene3D" id="1.20.120.1780">
    <property type="entry name" value="UbiA prenyltransferase"/>
    <property type="match status" value="1"/>
</dbReference>
<comment type="subcellular location">
    <subcellularLocation>
        <location evidence="1 14">Cell membrane</location>
        <topology evidence="1 14">Multi-pass membrane protein</topology>
    </subcellularLocation>
</comment>
<sequence>MIETQITPTQGSLRQTIASYVNLMKPHVTVLLLGVTVASMAIAGRGLPWKWETLRLVLGTLIGGAMAAGSANCINCYIDRDIDQIMGRTQKRSIPSKKVQPTQALIFGVLLGALSFVILYGLVNLLSAILAFSAILFYVFVYTLGLKRTSTQNIVIGGAAGAVPVLVGWAAMTNNLSLAAIWLFAIIFYWTPPHFWALSLLIKKDYEKAGVPMLPVVMGDEETRKQILLYTLLLVTVSIVLFAMHAMGYIYLVGALILGGIMLYMAVRLWQEKTKDWAKTLFWFSNCYLAAIFAVMVIDRVLHF</sequence>
<feature type="transmembrane region" description="Helical" evidence="14">
    <location>
        <begin position="99"/>
        <end position="119"/>
    </location>
</feature>
<evidence type="ECO:0000256" key="14">
    <source>
        <dbReference type="HAMAP-Rule" id="MF_00154"/>
    </source>
</evidence>
<evidence type="ECO:0000313" key="15">
    <source>
        <dbReference type="EMBL" id="GCE14394.1"/>
    </source>
</evidence>
<feature type="transmembrane region" description="Helical" evidence="14">
    <location>
        <begin position="227"/>
        <end position="244"/>
    </location>
</feature>
<dbReference type="NCBIfam" id="NF003349">
    <property type="entry name" value="PRK04375.1-2"/>
    <property type="match status" value="1"/>
</dbReference>
<dbReference type="EC" id="2.5.1.141" evidence="3 14"/>
<dbReference type="RefSeq" id="WP_126581805.1">
    <property type="nucleotide sequence ID" value="NZ_BIFR01000001.1"/>
</dbReference>
<organism evidence="15 16">
    <name type="scientific">Tengunoibacter tsumagoiensis</name>
    <dbReference type="NCBI Taxonomy" id="2014871"/>
    <lineage>
        <taxon>Bacteria</taxon>
        <taxon>Bacillati</taxon>
        <taxon>Chloroflexota</taxon>
        <taxon>Ktedonobacteria</taxon>
        <taxon>Ktedonobacterales</taxon>
        <taxon>Dictyobacteraceae</taxon>
        <taxon>Tengunoibacter</taxon>
    </lineage>
</organism>
<feature type="transmembrane region" description="Helical" evidence="14">
    <location>
        <begin position="28"/>
        <end position="47"/>
    </location>
</feature>
<feature type="transmembrane region" description="Helical" evidence="14">
    <location>
        <begin position="178"/>
        <end position="198"/>
    </location>
</feature>
<dbReference type="Pfam" id="PF01040">
    <property type="entry name" value="UbiA"/>
    <property type="match status" value="1"/>
</dbReference>
<keyword evidence="4 14" id="KW-1003">Cell membrane</keyword>
<dbReference type="PANTHER" id="PTHR43448">
    <property type="entry name" value="PROTOHEME IX FARNESYLTRANSFERASE, MITOCHONDRIAL"/>
    <property type="match status" value="1"/>
</dbReference>
<dbReference type="InterPro" id="IPR044878">
    <property type="entry name" value="UbiA_sf"/>
</dbReference>